<feature type="region of interest" description="Disordered" evidence="7">
    <location>
        <begin position="562"/>
        <end position="581"/>
    </location>
</feature>
<evidence type="ECO:0000256" key="5">
    <source>
        <dbReference type="PROSITE-ProRule" id="PRU00703"/>
    </source>
</evidence>
<dbReference type="GO" id="GO:0007265">
    <property type="term" value="P:Ras protein signal transduction"/>
    <property type="evidence" value="ECO:0007669"/>
    <property type="project" value="TreeGrafter"/>
</dbReference>
<dbReference type="SMART" id="SM00116">
    <property type="entry name" value="CBS"/>
    <property type="match status" value="3"/>
</dbReference>
<dbReference type="PANTHER" id="PTHR24007">
    <property type="entry name" value="BRCA1-ASSOCIATED PROTEIN"/>
    <property type="match status" value="1"/>
</dbReference>
<dbReference type="PANTHER" id="PTHR24007:SF10">
    <property type="entry name" value="BRAP2 RING ZNF UBP DOMAIN-CONTAINING PROTEIN 1"/>
    <property type="match status" value="1"/>
</dbReference>
<dbReference type="GO" id="GO:0016567">
    <property type="term" value="P:protein ubiquitination"/>
    <property type="evidence" value="ECO:0007669"/>
    <property type="project" value="TreeGrafter"/>
</dbReference>
<keyword evidence="6" id="KW-0175">Coiled coil</keyword>
<evidence type="ECO:0000256" key="6">
    <source>
        <dbReference type="SAM" id="Coils"/>
    </source>
</evidence>
<reference evidence="11 12" key="1">
    <citation type="journal article" date="2020" name="Nat. Food">
        <title>A phased Vanilla planifolia genome enables genetic improvement of flavour and production.</title>
        <authorList>
            <person name="Hasing T."/>
            <person name="Tang H."/>
            <person name="Brym M."/>
            <person name="Khazi F."/>
            <person name="Huang T."/>
            <person name="Chambers A.H."/>
        </authorList>
    </citation>
    <scope>NUCLEOTIDE SEQUENCE [LARGE SCALE GENOMIC DNA]</scope>
    <source>
        <tissue evidence="11">Leaf</tissue>
    </source>
</reference>
<accession>A0A835R1A7</accession>
<dbReference type="CDD" id="cd16457">
    <property type="entry name" value="RING-H2_BRAP2"/>
    <property type="match status" value="1"/>
</dbReference>
<evidence type="ECO:0000259" key="9">
    <source>
        <dbReference type="PROSITE" id="PS50271"/>
    </source>
</evidence>
<dbReference type="PROSITE" id="PS50089">
    <property type="entry name" value="ZF_RING_2"/>
    <property type="match status" value="1"/>
</dbReference>
<feature type="coiled-coil region" evidence="6">
    <location>
        <begin position="409"/>
        <end position="443"/>
    </location>
</feature>
<dbReference type="GO" id="GO:0061630">
    <property type="term" value="F:ubiquitin protein ligase activity"/>
    <property type="evidence" value="ECO:0007669"/>
    <property type="project" value="TreeGrafter"/>
</dbReference>
<evidence type="ECO:0000259" key="8">
    <source>
        <dbReference type="PROSITE" id="PS50089"/>
    </source>
</evidence>
<dbReference type="Pfam" id="PF07576">
    <property type="entry name" value="BRAP2"/>
    <property type="match status" value="1"/>
</dbReference>
<proteinExistence type="predicted"/>
<dbReference type="GO" id="GO:0008270">
    <property type="term" value="F:zinc ion binding"/>
    <property type="evidence" value="ECO:0007669"/>
    <property type="project" value="UniProtKB-KW"/>
</dbReference>
<evidence type="ECO:0000256" key="2">
    <source>
        <dbReference type="ARBA" id="ARBA00022771"/>
    </source>
</evidence>
<dbReference type="Pfam" id="PF00571">
    <property type="entry name" value="CBS"/>
    <property type="match status" value="1"/>
</dbReference>
<dbReference type="InterPro" id="IPR001841">
    <property type="entry name" value="Znf_RING"/>
</dbReference>
<dbReference type="OrthoDB" id="273556at2759"/>
<name>A0A835R1A7_VANPL</name>
<dbReference type="GO" id="GO:0005737">
    <property type="term" value="C:cytoplasm"/>
    <property type="evidence" value="ECO:0007669"/>
    <property type="project" value="TreeGrafter"/>
</dbReference>
<protein>
    <submittedName>
        <fullName evidence="11">Uncharacterized protein</fullName>
    </submittedName>
</protein>
<evidence type="ECO:0000259" key="10">
    <source>
        <dbReference type="PROSITE" id="PS51371"/>
    </source>
</evidence>
<dbReference type="SUPFAM" id="SSF57850">
    <property type="entry name" value="RING/U-box"/>
    <property type="match status" value="1"/>
</dbReference>
<dbReference type="InterPro" id="IPR013083">
    <property type="entry name" value="Znf_RING/FYVE/PHD"/>
</dbReference>
<dbReference type="Gene3D" id="3.10.580.10">
    <property type="entry name" value="CBS-domain"/>
    <property type="match status" value="2"/>
</dbReference>
<dbReference type="Gene3D" id="3.30.40.10">
    <property type="entry name" value="Zinc/RING finger domain, C3HC4 (zinc finger)"/>
    <property type="match status" value="1"/>
</dbReference>
<feature type="domain" description="CBS" evidence="10">
    <location>
        <begin position="883"/>
        <end position="942"/>
    </location>
</feature>
<sequence>MFSLRIYSLESPCLDLDSAGATYADHLSPESAVDKEYQATSSRRNPKTTPRIQVLRGIIQLFRRATPISSPSDPTSSSFPPPSSSDAILPAGRGMLLLVLAVPFRLSPEDFLHFCGSYAEGASGLHVIRNDGLEDRFSVLVKFDDQKSADAFYLNLNGWRFSSSEGEVCHILFLASVEFTESIEIAGTPPLWSNELPTCPVCIERLDQEITGIMSTTCDHSFQCSCISKWSNSSCSVCLFCQEHSAKPSCSVCGTQENLWICVICGFVGCGRYKEGHAFRHWKATQHCFSLDLETQRVWDYVGDNYVHRLNQSEGEDKLLKTKSECTFTGDHCESYTFSENSGLNGALLTSKVEAIVDEYNRLLSSQLESQREYYETLLKDAKDKRERYIAEAVDRAVESKLQEIQFELERISKEKKTITDVNENLMQKQKLWQDKIKEIEHRESETLKLKDLKIHELEEEIRDFTVYIEAQKAVDVQGASVDIRGGTLLPVPSPTVSSSRAKRPSRITRKRIFPLPLIRWQTESGKVVSTLRHVACLCLLISISSPRSNCGSWRSRIMDTVKPGHSTREGDSEAVEEEKNTKKMRRTSCAWLREIKVRQLVREKRRLVEVPYTATLADTVNAFVANGIVAVPVAAPPGLYIGAGGSMILESDRTTGAVRKHYIGMITMFDVLVHIADGDPSAVDLDRKMAVPVSSVIGHSLEGLSLWTLNPNTSILDCMETFSKGVHRALVPVESQTDNAITIELVESSPGYRMLTQMDILSFLRANGNELNDIMACRVGELEAVNENVFGVMQHEKVIDVIKSMRAYSLAAVPIIAAESGEVSGDKQVLQDVRGKRLIDTFSATDLRGCSVAQLQSSLNVSVIEFKQQLRSNAATLGTSNEARGRIVACNYETTLAAVIDDMILAHVHRIWVVDEQGMLRGIVSPTDILRVIRDKAIAAENGLQEVATTSTPESTLR</sequence>
<keyword evidence="5" id="KW-0129">CBS domain</keyword>
<dbReference type="PROSITE" id="PS51371">
    <property type="entry name" value="CBS"/>
    <property type="match status" value="1"/>
</dbReference>
<evidence type="ECO:0000256" key="3">
    <source>
        <dbReference type="ARBA" id="ARBA00022833"/>
    </source>
</evidence>
<evidence type="ECO:0000313" key="11">
    <source>
        <dbReference type="EMBL" id="KAG0482554.1"/>
    </source>
</evidence>
<dbReference type="SMART" id="SM00290">
    <property type="entry name" value="ZnF_UBP"/>
    <property type="match status" value="1"/>
</dbReference>
<dbReference type="InterPro" id="IPR000644">
    <property type="entry name" value="CBS_dom"/>
</dbReference>
<keyword evidence="3" id="KW-0862">Zinc</keyword>
<keyword evidence="1" id="KW-0479">Metal-binding</keyword>
<gene>
    <name evidence="11" type="ORF">HPP92_010638</name>
</gene>
<dbReference type="SUPFAM" id="SSF54631">
    <property type="entry name" value="CBS-domain pair"/>
    <property type="match status" value="2"/>
</dbReference>
<keyword evidence="2 4" id="KW-0863">Zinc-finger</keyword>
<evidence type="ECO:0000256" key="4">
    <source>
        <dbReference type="PROSITE-ProRule" id="PRU00502"/>
    </source>
</evidence>
<organism evidence="11 12">
    <name type="scientific">Vanilla planifolia</name>
    <name type="common">Vanilla</name>
    <dbReference type="NCBI Taxonomy" id="51239"/>
    <lineage>
        <taxon>Eukaryota</taxon>
        <taxon>Viridiplantae</taxon>
        <taxon>Streptophyta</taxon>
        <taxon>Embryophyta</taxon>
        <taxon>Tracheophyta</taxon>
        <taxon>Spermatophyta</taxon>
        <taxon>Magnoliopsida</taxon>
        <taxon>Liliopsida</taxon>
        <taxon>Asparagales</taxon>
        <taxon>Orchidaceae</taxon>
        <taxon>Vanilloideae</taxon>
        <taxon>Vanilleae</taxon>
        <taxon>Vanilla</taxon>
    </lineage>
</organism>
<dbReference type="PROSITE" id="PS50271">
    <property type="entry name" value="ZF_UBP"/>
    <property type="match status" value="1"/>
</dbReference>
<feature type="domain" description="RING-type" evidence="8">
    <location>
        <begin position="199"/>
        <end position="238"/>
    </location>
</feature>
<dbReference type="AlphaFoldDB" id="A0A835R1A7"/>
<dbReference type="InterPro" id="IPR001607">
    <property type="entry name" value="Znf_UBP"/>
</dbReference>
<comment type="caution">
    <text evidence="11">The sequence shown here is derived from an EMBL/GenBank/DDBJ whole genome shotgun (WGS) entry which is preliminary data.</text>
</comment>
<dbReference type="EMBL" id="JADCNM010000005">
    <property type="protein sequence ID" value="KAG0482554.1"/>
    <property type="molecule type" value="Genomic_DNA"/>
</dbReference>
<dbReference type="InterPro" id="IPR047243">
    <property type="entry name" value="RING-H2_BRAP2"/>
</dbReference>
<evidence type="ECO:0000256" key="1">
    <source>
        <dbReference type="ARBA" id="ARBA00022723"/>
    </source>
</evidence>
<feature type="domain" description="UBP-type" evidence="9">
    <location>
        <begin position="233"/>
        <end position="326"/>
    </location>
</feature>
<dbReference type="InterPro" id="IPR011422">
    <property type="entry name" value="BRAP2/ETP1_RRM"/>
</dbReference>
<feature type="compositionally biased region" description="Basic and acidic residues" evidence="7">
    <location>
        <begin position="567"/>
        <end position="581"/>
    </location>
</feature>
<evidence type="ECO:0000256" key="7">
    <source>
        <dbReference type="SAM" id="MobiDB-lite"/>
    </source>
</evidence>
<dbReference type="Proteomes" id="UP000639772">
    <property type="component" value="Unassembled WGS sequence"/>
</dbReference>
<dbReference type="Pfam" id="PF02148">
    <property type="entry name" value="zf-UBP"/>
    <property type="match status" value="1"/>
</dbReference>
<dbReference type="SMART" id="SM00184">
    <property type="entry name" value="RING"/>
    <property type="match status" value="1"/>
</dbReference>
<dbReference type="InterPro" id="IPR046342">
    <property type="entry name" value="CBS_dom_sf"/>
</dbReference>
<evidence type="ECO:0000313" key="12">
    <source>
        <dbReference type="Proteomes" id="UP000639772"/>
    </source>
</evidence>